<sequence>KYFLCKRKLKFLGYVVSAQGILMNPEKVQAIKGFHISKNLRQLRGFL</sequence>
<comment type="caution">
    <text evidence="1">The sequence shown here is derived from an EMBL/GenBank/DDBJ whole genome shotgun (WGS) entry which is preliminary data.</text>
</comment>
<evidence type="ECO:0000313" key="1">
    <source>
        <dbReference type="EMBL" id="CAG8794654.1"/>
    </source>
</evidence>
<feature type="non-terminal residue" evidence="1">
    <location>
        <position position="47"/>
    </location>
</feature>
<accession>A0A9N9JTB4</accession>
<dbReference type="AlphaFoldDB" id="A0A9N9JTB4"/>
<protein>
    <submittedName>
        <fullName evidence="1">20732_t:CDS:1</fullName>
    </submittedName>
</protein>
<gene>
    <name evidence="1" type="ORF">DERYTH_LOCUS22112</name>
</gene>
<dbReference type="InterPro" id="IPR043502">
    <property type="entry name" value="DNA/RNA_pol_sf"/>
</dbReference>
<reference evidence="1" key="1">
    <citation type="submission" date="2021-06" db="EMBL/GenBank/DDBJ databases">
        <authorList>
            <person name="Kallberg Y."/>
            <person name="Tangrot J."/>
            <person name="Rosling A."/>
        </authorList>
    </citation>
    <scope>NUCLEOTIDE SEQUENCE</scope>
    <source>
        <strain evidence="1">MA453B</strain>
    </source>
</reference>
<proteinExistence type="predicted"/>
<keyword evidence="2" id="KW-1185">Reference proteome</keyword>
<name>A0A9N9JTB4_9GLOM</name>
<organism evidence="1 2">
    <name type="scientific">Dentiscutata erythropus</name>
    <dbReference type="NCBI Taxonomy" id="1348616"/>
    <lineage>
        <taxon>Eukaryota</taxon>
        <taxon>Fungi</taxon>
        <taxon>Fungi incertae sedis</taxon>
        <taxon>Mucoromycota</taxon>
        <taxon>Glomeromycotina</taxon>
        <taxon>Glomeromycetes</taxon>
        <taxon>Diversisporales</taxon>
        <taxon>Gigasporaceae</taxon>
        <taxon>Dentiscutata</taxon>
    </lineage>
</organism>
<dbReference type="EMBL" id="CAJVPY010029815">
    <property type="protein sequence ID" value="CAG8794654.1"/>
    <property type="molecule type" value="Genomic_DNA"/>
</dbReference>
<dbReference type="OrthoDB" id="41323at2759"/>
<feature type="non-terminal residue" evidence="1">
    <location>
        <position position="1"/>
    </location>
</feature>
<dbReference type="Proteomes" id="UP000789405">
    <property type="component" value="Unassembled WGS sequence"/>
</dbReference>
<evidence type="ECO:0000313" key="2">
    <source>
        <dbReference type="Proteomes" id="UP000789405"/>
    </source>
</evidence>
<dbReference type="SUPFAM" id="SSF56672">
    <property type="entry name" value="DNA/RNA polymerases"/>
    <property type="match status" value="1"/>
</dbReference>